<accession>A0A9J7AZ29</accession>
<dbReference type="InterPro" id="IPR051449">
    <property type="entry name" value="ABC-2_transporter_component"/>
</dbReference>
<dbReference type="GO" id="GO:0005886">
    <property type="term" value="C:plasma membrane"/>
    <property type="evidence" value="ECO:0007669"/>
    <property type="project" value="UniProtKB-SubCell"/>
</dbReference>
<name>A0A9J7AZ29_9PROT</name>
<feature type="transmembrane region" description="Helical" evidence="8">
    <location>
        <begin position="287"/>
        <end position="304"/>
    </location>
</feature>
<gene>
    <name evidence="10" type="ORF">NUH88_08295</name>
</gene>
<dbReference type="GO" id="GO:0140359">
    <property type="term" value="F:ABC-type transporter activity"/>
    <property type="evidence" value="ECO:0007669"/>
    <property type="project" value="InterPro"/>
</dbReference>
<sequence length="373" mass="40904">MRALLIILRLGIKEIYSLARDPVLMGLIVYTFSVSVYMVADGVETELRNAAVAIVDEDDSALSHRLRDAFLPPYFKPPATLGIGEVDRALDRGLYTFVVDIPADFEADIQRGREPVIQLNVDATAMSIAGNGAGYISEILTAEISKFMSRAEPEAALPASLKVRVKYNPNLEAVRFNAVMEVVNNIVIMAIILTGAAVIREREHGTIEHLLVMPVSAAEIMISKIWANGLVILAAVLLSLEFVVRRGLGVPLYGSMELFALGACMFLFSVTALGIMLATFTHSMPQFALLCIPVFVVMNLLSGGQTPLESMPEFLQTVMQVSPSAHFIRFSQAVIYRDASLDIVWPELALMLLIGTVFFVFAFLRFRASMAAR</sequence>
<feature type="domain" description="ABC transmembrane type-2" evidence="9">
    <location>
        <begin position="133"/>
        <end position="369"/>
    </location>
</feature>
<dbReference type="Pfam" id="PF12698">
    <property type="entry name" value="ABC2_membrane_3"/>
    <property type="match status" value="1"/>
</dbReference>
<dbReference type="Gene3D" id="3.40.1710.10">
    <property type="entry name" value="abc type-2 transporter like domain"/>
    <property type="match status" value="1"/>
</dbReference>
<evidence type="ECO:0000256" key="5">
    <source>
        <dbReference type="ARBA" id="ARBA00022692"/>
    </source>
</evidence>
<evidence type="ECO:0000259" key="9">
    <source>
        <dbReference type="PROSITE" id="PS51012"/>
    </source>
</evidence>
<dbReference type="KEGG" id="naci:NUH88_08295"/>
<evidence type="ECO:0000256" key="8">
    <source>
        <dbReference type="SAM" id="Phobius"/>
    </source>
</evidence>
<dbReference type="EMBL" id="CP102480">
    <property type="protein sequence ID" value="UUX51689.1"/>
    <property type="molecule type" value="Genomic_DNA"/>
</dbReference>
<keyword evidence="6 8" id="KW-1133">Transmembrane helix</keyword>
<protein>
    <submittedName>
        <fullName evidence="10">ABC transporter permease</fullName>
    </submittedName>
</protein>
<feature type="transmembrane region" description="Helical" evidence="8">
    <location>
        <begin position="258"/>
        <end position="280"/>
    </location>
</feature>
<evidence type="ECO:0000256" key="4">
    <source>
        <dbReference type="ARBA" id="ARBA00022475"/>
    </source>
</evidence>
<evidence type="ECO:0000256" key="1">
    <source>
        <dbReference type="ARBA" id="ARBA00004651"/>
    </source>
</evidence>
<dbReference type="InterPro" id="IPR013525">
    <property type="entry name" value="ABC2_TM"/>
</dbReference>
<evidence type="ECO:0000313" key="11">
    <source>
        <dbReference type="Proteomes" id="UP001060336"/>
    </source>
</evidence>
<comment type="similarity">
    <text evidence="2">Belongs to the ABC-2 integral membrane protein family.</text>
</comment>
<keyword evidence="11" id="KW-1185">Reference proteome</keyword>
<dbReference type="PANTHER" id="PTHR30294:SF47">
    <property type="entry name" value="INNER MEMBRANE TRANSPORT PERMEASE YHHJ"/>
    <property type="match status" value="1"/>
</dbReference>
<dbReference type="InterPro" id="IPR047817">
    <property type="entry name" value="ABC2_TM_bact-type"/>
</dbReference>
<organism evidence="10 11">
    <name type="scientific">Nisaea acidiphila</name>
    <dbReference type="NCBI Taxonomy" id="1862145"/>
    <lineage>
        <taxon>Bacteria</taxon>
        <taxon>Pseudomonadati</taxon>
        <taxon>Pseudomonadota</taxon>
        <taxon>Alphaproteobacteria</taxon>
        <taxon>Rhodospirillales</taxon>
        <taxon>Thalassobaculaceae</taxon>
        <taxon>Nisaea</taxon>
    </lineage>
</organism>
<evidence type="ECO:0000256" key="3">
    <source>
        <dbReference type="ARBA" id="ARBA00022448"/>
    </source>
</evidence>
<dbReference type="PANTHER" id="PTHR30294">
    <property type="entry name" value="MEMBRANE COMPONENT OF ABC TRANSPORTER YHHJ-RELATED"/>
    <property type="match status" value="1"/>
</dbReference>
<keyword evidence="7 8" id="KW-0472">Membrane</keyword>
<keyword evidence="5 8" id="KW-0812">Transmembrane</keyword>
<reference evidence="10" key="1">
    <citation type="submission" date="2022-08" db="EMBL/GenBank/DDBJ databases">
        <title>Nisaea acidiphila sp. nov., isolated from a marine algal debris and emended description of the genus Nisaea Urios et al. 2008.</title>
        <authorList>
            <person name="Kwon K."/>
        </authorList>
    </citation>
    <scope>NUCLEOTIDE SEQUENCE</scope>
    <source>
        <strain evidence="10">MEBiC11861</strain>
    </source>
</reference>
<evidence type="ECO:0000256" key="6">
    <source>
        <dbReference type="ARBA" id="ARBA00022989"/>
    </source>
</evidence>
<keyword evidence="4" id="KW-1003">Cell membrane</keyword>
<keyword evidence="3" id="KW-0813">Transport</keyword>
<dbReference type="PROSITE" id="PS51012">
    <property type="entry name" value="ABC_TM2"/>
    <property type="match status" value="1"/>
</dbReference>
<proteinExistence type="inferred from homology"/>
<feature type="transmembrane region" description="Helical" evidence="8">
    <location>
        <begin position="182"/>
        <end position="199"/>
    </location>
</feature>
<dbReference type="AlphaFoldDB" id="A0A9J7AZ29"/>
<dbReference type="Proteomes" id="UP001060336">
    <property type="component" value="Chromosome"/>
</dbReference>
<feature type="transmembrane region" description="Helical" evidence="8">
    <location>
        <begin position="343"/>
        <end position="364"/>
    </location>
</feature>
<feature type="transmembrane region" description="Helical" evidence="8">
    <location>
        <begin position="211"/>
        <end position="238"/>
    </location>
</feature>
<evidence type="ECO:0000313" key="10">
    <source>
        <dbReference type="EMBL" id="UUX51689.1"/>
    </source>
</evidence>
<comment type="subcellular location">
    <subcellularLocation>
        <location evidence="1">Cell membrane</location>
        <topology evidence="1">Multi-pass membrane protein</topology>
    </subcellularLocation>
</comment>
<dbReference type="RefSeq" id="WP_257771331.1">
    <property type="nucleotide sequence ID" value="NZ_CP102480.1"/>
</dbReference>
<evidence type="ECO:0000256" key="2">
    <source>
        <dbReference type="ARBA" id="ARBA00007783"/>
    </source>
</evidence>
<evidence type="ECO:0000256" key="7">
    <source>
        <dbReference type="ARBA" id="ARBA00023136"/>
    </source>
</evidence>